<gene>
    <name evidence="5" type="ORF">PGO_103070</name>
</gene>
<evidence type="ECO:0000313" key="6">
    <source>
        <dbReference type="Proteomes" id="UP000195521"/>
    </source>
</evidence>
<dbReference type="EMBL" id="BDQF01000011">
    <property type="protein sequence ID" value="GAW81548.1"/>
    <property type="molecule type" value="Genomic_DNA"/>
</dbReference>
<accession>A0A1Y1JIS7</accession>
<dbReference type="Pfam" id="PF13181">
    <property type="entry name" value="TPR_8"/>
    <property type="match status" value="1"/>
</dbReference>
<keyword evidence="6" id="KW-1185">Reference proteome</keyword>
<feature type="compositionally biased region" description="Acidic residues" evidence="4">
    <location>
        <begin position="270"/>
        <end position="280"/>
    </location>
</feature>
<dbReference type="InterPro" id="IPR011990">
    <property type="entry name" value="TPR-like_helical_dom_sf"/>
</dbReference>
<dbReference type="PANTHER" id="PTHR12558:SF13">
    <property type="entry name" value="CELL DIVISION CYCLE PROTEIN 27 HOMOLOG"/>
    <property type="match status" value="1"/>
</dbReference>
<dbReference type="GO" id="GO:0051301">
    <property type="term" value="P:cell division"/>
    <property type="evidence" value="ECO:0007669"/>
    <property type="project" value="TreeGrafter"/>
</dbReference>
<dbReference type="OMA" id="LYSCEMK"/>
<dbReference type="AlphaFoldDB" id="A0A1Y1JIS7"/>
<dbReference type="Proteomes" id="UP000195521">
    <property type="component" value="Unassembled WGS sequence"/>
</dbReference>
<dbReference type="InterPro" id="IPR019734">
    <property type="entry name" value="TPR_rpt"/>
</dbReference>
<comment type="caution">
    <text evidence="5">The sequence shown here is derived from an EMBL/GenBank/DDBJ whole genome shotgun (WGS) entry which is preliminary data.</text>
</comment>
<reference evidence="6" key="1">
    <citation type="submission" date="2017-04" db="EMBL/GenBank/DDBJ databases">
        <title>Plasmodium gonderi genome.</title>
        <authorList>
            <person name="Arisue N."/>
            <person name="Honma H."/>
            <person name="Kawai S."/>
            <person name="Tougan T."/>
            <person name="Tanabe K."/>
            <person name="Horii T."/>
        </authorList>
    </citation>
    <scope>NUCLEOTIDE SEQUENCE [LARGE SCALE GENOMIC DNA]</scope>
    <source>
        <strain evidence="6">ATCC 30045</strain>
    </source>
</reference>
<evidence type="ECO:0000256" key="4">
    <source>
        <dbReference type="SAM" id="MobiDB-lite"/>
    </source>
</evidence>
<proteinExistence type="inferred from homology"/>
<evidence type="ECO:0000256" key="2">
    <source>
        <dbReference type="ARBA" id="ARBA00038210"/>
    </source>
</evidence>
<dbReference type="PROSITE" id="PS50005">
    <property type="entry name" value="TPR"/>
    <property type="match status" value="1"/>
</dbReference>
<dbReference type="SUPFAM" id="SSF48452">
    <property type="entry name" value="TPR-like"/>
    <property type="match status" value="1"/>
</dbReference>
<dbReference type="Gene3D" id="1.25.40.10">
    <property type="entry name" value="Tetratricopeptide repeat domain"/>
    <property type="match status" value="1"/>
</dbReference>
<name>A0A1Y1JIS7_PLAGO</name>
<comment type="similarity">
    <text evidence="2">Belongs to the APC3/CDC27 family.</text>
</comment>
<dbReference type="GeneID" id="39748271"/>
<evidence type="ECO:0000256" key="1">
    <source>
        <dbReference type="ARBA" id="ARBA00022803"/>
    </source>
</evidence>
<dbReference type="PANTHER" id="PTHR12558">
    <property type="entry name" value="CELL DIVISION CYCLE 16,23,27"/>
    <property type="match status" value="1"/>
</dbReference>
<protein>
    <submittedName>
        <fullName evidence="5">Uncharacterized protein</fullName>
    </submittedName>
</protein>
<evidence type="ECO:0000256" key="3">
    <source>
        <dbReference type="PROSITE-ProRule" id="PRU00339"/>
    </source>
</evidence>
<sequence>MNEEEDFSCYFNFLVCGLHLSKKYNLKFQRRLYEDLLDMHYYKGRVKNFVFPEESYLKYDNLKGLYNYTKGKCQDGNYENMVKYGYIYSCYKLKKEKRKNILLMLIDEEFIKYRCNNNIHEKYEKKDIHIYKKSFYDIKKLPGYSAGYYIMGKLYEKEAKSEWINNERKKKLIDTAFCCYYLCYKSCPFLVCALKKLLKLHGNFYSNVMYVEEVEKFSKLYNFGIPLYQLKTYGSFKRGNSERKMEEEEDEVGKWDEKEMKGREEREKNEEEWEEDGDTQYCEENEDGYCDEVVDRCREELVQVHIEGTHDVQYDEKRILNIERTFDIGDIIFELLEFRKEENSIVVQDADFILRLVEEEEMRKFFAEWENLFERDIYAMIGDKECDFISEKGILNLSTVGKFYHYFYINEFRKCLELIDKWEDKPIFSLCTLYLKGLCNFLLRNYEKAIFFFERIHDIEFFYTKHLPFLSTCYWHEKEIDKIEHILLSYEKKEINEDFLCLIGNYFSLKNNKKLSADFFRKAIKLNKFYEYAYILYSCEMKYLGKIRKAALALSKCLQINACNFKAHLLLSTILFEERNYELANVHLSLCLKLNNSDALVCIYCASIYNHQQKYETALLCLEHAQKNDYEGVDLYIMQGVIFLKMKRNQDALNSFLKAQKINPLCSYIKMLIAFTLVLEKNFDKSKRMIKELILQNSNNINRNFLKDMYKCCNLKTVPNECILNKIELFLREGSFLEYLNIVDNSCQL</sequence>
<dbReference type="OrthoDB" id="329563at2759"/>
<feature type="compositionally biased region" description="Basic and acidic residues" evidence="4">
    <location>
        <begin position="244"/>
        <end position="269"/>
    </location>
</feature>
<organism evidence="5 6">
    <name type="scientific">Plasmodium gonderi</name>
    <dbReference type="NCBI Taxonomy" id="77519"/>
    <lineage>
        <taxon>Eukaryota</taxon>
        <taxon>Sar</taxon>
        <taxon>Alveolata</taxon>
        <taxon>Apicomplexa</taxon>
        <taxon>Aconoidasida</taxon>
        <taxon>Haemosporida</taxon>
        <taxon>Plasmodiidae</taxon>
        <taxon>Plasmodium</taxon>
        <taxon>Plasmodium (Plasmodium)</taxon>
    </lineage>
</organism>
<dbReference type="SMART" id="SM00028">
    <property type="entry name" value="TPR"/>
    <property type="match status" value="6"/>
</dbReference>
<keyword evidence="1 3" id="KW-0802">TPR repeat</keyword>
<feature type="repeat" description="TPR" evidence="3">
    <location>
        <begin position="633"/>
        <end position="666"/>
    </location>
</feature>
<feature type="region of interest" description="Disordered" evidence="4">
    <location>
        <begin position="244"/>
        <end position="280"/>
    </location>
</feature>
<dbReference type="RefSeq" id="XP_028544137.1">
    <property type="nucleotide sequence ID" value="XM_028688336.1"/>
</dbReference>
<evidence type="ECO:0000313" key="5">
    <source>
        <dbReference type="EMBL" id="GAW81548.1"/>
    </source>
</evidence>